<dbReference type="AlphaFoldDB" id="A0A372NP26"/>
<organism evidence="1 2">
    <name type="scientific">Mucilaginibacter conchicola</name>
    <dbReference type="NCBI Taxonomy" id="2303333"/>
    <lineage>
        <taxon>Bacteria</taxon>
        <taxon>Pseudomonadati</taxon>
        <taxon>Bacteroidota</taxon>
        <taxon>Sphingobacteriia</taxon>
        <taxon>Sphingobacteriales</taxon>
        <taxon>Sphingobacteriaceae</taxon>
        <taxon>Mucilaginibacter</taxon>
    </lineage>
</organism>
<dbReference type="GO" id="GO:0016787">
    <property type="term" value="F:hydrolase activity"/>
    <property type="evidence" value="ECO:0007669"/>
    <property type="project" value="UniProtKB-KW"/>
</dbReference>
<accession>A0A372NP26</accession>
<comment type="caution">
    <text evidence="1">The sequence shown here is derived from an EMBL/GenBank/DDBJ whole genome shotgun (WGS) entry which is preliminary data.</text>
</comment>
<evidence type="ECO:0000313" key="1">
    <source>
        <dbReference type="EMBL" id="RFZ90699.1"/>
    </source>
</evidence>
<gene>
    <name evidence="1" type="ORF">D0C36_17205</name>
</gene>
<keyword evidence="1" id="KW-0378">Hydrolase</keyword>
<proteinExistence type="predicted"/>
<reference evidence="1 2" key="1">
    <citation type="submission" date="2018-08" db="EMBL/GenBank/DDBJ databases">
        <title>Mucilaginibacter sp. MYSH2.</title>
        <authorList>
            <person name="Seo T."/>
        </authorList>
    </citation>
    <scope>NUCLEOTIDE SEQUENCE [LARGE SCALE GENOMIC DNA]</scope>
    <source>
        <strain evidence="1 2">MYSH2</strain>
    </source>
</reference>
<dbReference type="Gene3D" id="3.60.15.10">
    <property type="entry name" value="Ribonuclease Z/Hydroxyacylglutathione hydrolase-like"/>
    <property type="match status" value="1"/>
</dbReference>
<dbReference type="InterPro" id="IPR036866">
    <property type="entry name" value="RibonucZ/Hydroxyglut_hydro"/>
</dbReference>
<sequence>MPPVVPIWDANKVTLGLKKISNDVYAIIPATAEVETTKGIPQATTGGFIIGDKGVLLIEVMMTKRLYDQELKLIRSVTDKPIIYAVNTSDHGDHCFSNYLLPASAVIVQNQFAKDNLAKNYEGIKQFMVTLFGSGRGIENTVYRPADIAIPQNGKLQIDMGRGKLVELLNISPAQSMADLFVWMPNQKVFWAGNPFIAESPAIPWLFDGFFLEPAANLKKVYDFLPDDAIVIPGHGRITNKAGIKYTIDYVDALKDQVQAAVNKGLTLEQTKEVVKMKDFDKGYVLFNWLHYNFNLPNAYKDISTNKKN</sequence>
<keyword evidence="2" id="KW-1185">Reference proteome</keyword>
<protein>
    <submittedName>
        <fullName evidence="1">MBL fold metallo-hydrolase</fullName>
    </submittedName>
</protein>
<name>A0A372NP26_9SPHI</name>
<dbReference type="EMBL" id="QWDC01000003">
    <property type="protein sequence ID" value="RFZ90699.1"/>
    <property type="molecule type" value="Genomic_DNA"/>
</dbReference>
<dbReference type="SUPFAM" id="SSF56281">
    <property type="entry name" value="Metallo-hydrolase/oxidoreductase"/>
    <property type="match status" value="1"/>
</dbReference>
<evidence type="ECO:0000313" key="2">
    <source>
        <dbReference type="Proteomes" id="UP000264217"/>
    </source>
</evidence>
<dbReference type="Proteomes" id="UP000264217">
    <property type="component" value="Unassembled WGS sequence"/>
</dbReference>